<comment type="caution">
    <text evidence="1">The sequence shown here is derived from an EMBL/GenBank/DDBJ whole genome shotgun (WGS) entry which is preliminary data.</text>
</comment>
<sequence length="85" mass="9629">MEVAASSLSTTLKRWLAYSAILSNPSLVDFHRYSTMQKLLRCVSRRSGRYGADRVRPVSPAGCRRPRRGTREKKGDRTLFVPCSI</sequence>
<name>A0ACB6Z352_THEGA</name>
<proteinExistence type="predicted"/>
<accession>A0ACB6Z352</accession>
<reference evidence="1" key="1">
    <citation type="submission" date="2019-10" db="EMBL/GenBank/DDBJ databases">
        <authorList>
            <consortium name="DOE Joint Genome Institute"/>
            <person name="Kuo A."/>
            <person name="Miyauchi S."/>
            <person name="Kiss E."/>
            <person name="Drula E."/>
            <person name="Kohler A."/>
            <person name="Sanchez-Garcia M."/>
            <person name="Andreopoulos B."/>
            <person name="Barry K.W."/>
            <person name="Bonito G."/>
            <person name="Buee M."/>
            <person name="Carver A."/>
            <person name="Chen C."/>
            <person name="Cichocki N."/>
            <person name="Clum A."/>
            <person name="Culley D."/>
            <person name="Crous P.W."/>
            <person name="Fauchery L."/>
            <person name="Girlanda M."/>
            <person name="Hayes R."/>
            <person name="Keri Z."/>
            <person name="Labutti K."/>
            <person name="Lipzen A."/>
            <person name="Lombard V."/>
            <person name="Magnuson J."/>
            <person name="Maillard F."/>
            <person name="Morin E."/>
            <person name="Murat C."/>
            <person name="Nolan M."/>
            <person name="Ohm R."/>
            <person name="Pangilinan J."/>
            <person name="Pereira M."/>
            <person name="Perotto S."/>
            <person name="Peter M."/>
            <person name="Riley R."/>
            <person name="Sitrit Y."/>
            <person name="Stielow B."/>
            <person name="Szollosi G."/>
            <person name="Zifcakova L."/>
            <person name="Stursova M."/>
            <person name="Spatafora J.W."/>
            <person name="Tedersoo L."/>
            <person name="Vaario L.-M."/>
            <person name="Yamada A."/>
            <person name="Yan M."/>
            <person name="Wang P."/>
            <person name="Xu J."/>
            <person name="Bruns T."/>
            <person name="Baldrian P."/>
            <person name="Vilgalys R."/>
            <person name="Henrissat B."/>
            <person name="Grigoriev I.V."/>
            <person name="Hibbett D."/>
            <person name="Nagy L.G."/>
            <person name="Martin F.M."/>
        </authorList>
    </citation>
    <scope>NUCLEOTIDE SEQUENCE</scope>
    <source>
        <strain evidence="1">P2</strain>
    </source>
</reference>
<protein>
    <submittedName>
        <fullName evidence="1">Uncharacterized protein</fullName>
    </submittedName>
</protein>
<gene>
    <name evidence="1" type="ORF">BDM02DRAFT_3122913</name>
</gene>
<reference evidence="1" key="2">
    <citation type="journal article" date="2020" name="Nat. Commun.">
        <title>Large-scale genome sequencing of mycorrhizal fungi provides insights into the early evolution of symbiotic traits.</title>
        <authorList>
            <person name="Miyauchi S."/>
            <person name="Kiss E."/>
            <person name="Kuo A."/>
            <person name="Drula E."/>
            <person name="Kohler A."/>
            <person name="Sanchez-Garcia M."/>
            <person name="Morin E."/>
            <person name="Andreopoulos B."/>
            <person name="Barry K.W."/>
            <person name="Bonito G."/>
            <person name="Buee M."/>
            <person name="Carver A."/>
            <person name="Chen C."/>
            <person name="Cichocki N."/>
            <person name="Clum A."/>
            <person name="Culley D."/>
            <person name="Crous P.W."/>
            <person name="Fauchery L."/>
            <person name="Girlanda M."/>
            <person name="Hayes R.D."/>
            <person name="Keri Z."/>
            <person name="LaButti K."/>
            <person name="Lipzen A."/>
            <person name="Lombard V."/>
            <person name="Magnuson J."/>
            <person name="Maillard F."/>
            <person name="Murat C."/>
            <person name="Nolan M."/>
            <person name="Ohm R.A."/>
            <person name="Pangilinan J."/>
            <person name="Pereira M.F."/>
            <person name="Perotto S."/>
            <person name="Peter M."/>
            <person name="Pfister S."/>
            <person name="Riley R."/>
            <person name="Sitrit Y."/>
            <person name="Stielow J.B."/>
            <person name="Szollosi G."/>
            <person name="Zifcakova L."/>
            <person name="Stursova M."/>
            <person name="Spatafora J.W."/>
            <person name="Tedersoo L."/>
            <person name="Vaario L.M."/>
            <person name="Yamada A."/>
            <person name="Yan M."/>
            <person name="Wang P."/>
            <person name="Xu J."/>
            <person name="Bruns T."/>
            <person name="Baldrian P."/>
            <person name="Vilgalys R."/>
            <person name="Dunand C."/>
            <person name="Henrissat B."/>
            <person name="Grigoriev I.V."/>
            <person name="Hibbett D."/>
            <person name="Nagy L.G."/>
            <person name="Martin F.M."/>
        </authorList>
    </citation>
    <scope>NUCLEOTIDE SEQUENCE</scope>
    <source>
        <strain evidence="1">P2</strain>
    </source>
</reference>
<organism evidence="1 2">
    <name type="scientific">Thelephora ganbajun</name>
    <name type="common">Ganba fungus</name>
    <dbReference type="NCBI Taxonomy" id="370292"/>
    <lineage>
        <taxon>Eukaryota</taxon>
        <taxon>Fungi</taxon>
        <taxon>Dikarya</taxon>
        <taxon>Basidiomycota</taxon>
        <taxon>Agaricomycotina</taxon>
        <taxon>Agaricomycetes</taxon>
        <taxon>Thelephorales</taxon>
        <taxon>Thelephoraceae</taxon>
        <taxon>Thelephora</taxon>
    </lineage>
</organism>
<keyword evidence="2" id="KW-1185">Reference proteome</keyword>
<evidence type="ECO:0000313" key="2">
    <source>
        <dbReference type="Proteomes" id="UP000886501"/>
    </source>
</evidence>
<dbReference type="Proteomes" id="UP000886501">
    <property type="component" value="Unassembled WGS sequence"/>
</dbReference>
<dbReference type="EMBL" id="MU118185">
    <property type="protein sequence ID" value="KAF9643800.1"/>
    <property type="molecule type" value="Genomic_DNA"/>
</dbReference>
<evidence type="ECO:0000313" key="1">
    <source>
        <dbReference type="EMBL" id="KAF9643800.1"/>
    </source>
</evidence>